<feature type="region of interest" description="Disordered" evidence="1">
    <location>
        <begin position="1"/>
        <end position="110"/>
    </location>
</feature>
<protein>
    <recommendedName>
        <fullName evidence="2">BZIP domain-containing protein</fullName>
    </recommendedName>
</protein>
<reference evidence="3" key="1">
    <citation type="journal article" date="2020" name="Stud. Mycol.">
        <title>101 Dothideomycetes genomes: a test case for predicting lifestyles and emergence of pathogens.</title>
        <authorList>
            <person name="Haridas S."/>
            <person name="Albert R."/>
            <person name="Binder M."/>
            <person name="Bloem J."/>
            <person name="Labutti K."/>
            <person name="Salamov A."/>
            <person name="Andreopoulos B."/>
            <person name="Baker S."/>
            <person name="Barry K."/>
            <person name="Bills G."/>
            <person name="Bluhm B."/>
            <person name="Cannon C."/>
            <person name="Castanera R."/>
            <person name="Culley D."/>
            <person name="Daum C."/>
            <person name="Ezra D."/>
            <person name="Gonzalez J."/>
            <person name="Henrissat B."/>
            <person name="Kuo A."/>
            <person name="Liang C."/>
            <person name="Lipzen A."/>
            <person name="Lutzoni F."/>
            <person name="Magnuson J."/>
            <person name="Mondo S."/>
            <person name="Nolan M."/>
            <person name="Ohm R."/>
            <person name="Pangilinan J."/>
            <person name="Park H.-J."/>
            <person name="Ramirez L."/>
            <person name="Alfaro M."/>
            <person name="Sun H."/>
            <person name="Tritt A."/>
            <person name="Yoshinaga Y."/>
            <person name="Zwiers L.-H."/>
            <person name="Turgeon B."/>
            <person name="Goodwin S."/>
            <person name="Spatafora J."/>
            <person name="Crous P."/>
            <person name="Grigoriev I."/>
        </authorList>
    </citation>
    <scope>NUCLEOTIDE SEQUENCE</scope>
    <source>
        <strain evidence="3">CBS 122367</strain>
    </source>
</reference>
<dbReference type="GO" id="GO:0003700">
    <property type="term" value="F:DNA-binding transcription factor activity"/>
    <property type="evidence" value="ECO:0007669"/>
    <property type="project" value="InterPro"/>
</dbReference>
<evidence type="ECO:0000313" key="4">
    <source>
        <dbReference type="Proteomes" id="UP000799291"/>
    </source>
</evidence>
<name>A0A6G1JIX6_9PLEO</name>
<feature type="compositionally biased region" description="Low complexity" evidence="1">
    <location>
        <begin position="235"/>
        <end position="247"/>
    </location>
</feature>
<dbReference type="PROSITE" id="PS00036">
    <property type="entry name" value="BZIP_BASIC"/>
    <property type="match status" value="1"/>
</dbReference>
<dbReference type="InterPro" id="IPR004827">
    <property type="entry name" value="bZIP"/>
</dbReference>
<feature type="compositionally biased region" description="Polar residues" evidence="1">
    <location>
        <begin position="248"/>
        <end position="257"/>
    </location>
</feature>
<feature type="domain" description="BZIP" evidence="2">
    <location>
        <begin position="40"/>
        <end position="54"/>
    </location>
</feature>
<dbReference type="Proteomes" id="UP000799291">
    <property type="component" value="Unassembled WGS sequence"/>
</dbReference>
<dbReference type="CDD" id="cd14688">
    <property type="entry name" value="bZIP_YAP"/>
    <property type="match status" value="1"/>
</dbReference>
<dbReference type="EMBL" id="MU005571">
    <property type="protein sequence ID" value="KAF2690170.1"/>
    <property type="molecule type" value="Genomic_DNA"/>
</dbReference>
<sequence>MSSTSTFRSHTMSPSGRKERVTEEGKETGKKPKKANSEIRKQQNRIASRNYREKRKRKLQYLQQLVNDDDSSEQEAAQLAEQDQAQRLVTPEFVEQRPTARSMVLPSNSGYSTLSPTSGNMLNPMLATSAAPYDTQYRPSSQPLPSYEPTWPVSVYDPIPPINISSWNVPNWMPSIDYTPPMTSRSDAFQFTPPHSHHSFEELSTPPQQSRTPDSDLFMLGSYSRCSRRLDSHFSNASVPSSAASSPFCHTQYTSGA</sequence>
<dbReference type="AlphaFoldDB" id="A0A6G1JIX6"/>
<evidence type="ECO:0000256" key="1">
    <source>
        <dbReference type="SAM" id="MobiDB-lite"/>
    </source>
</evidence>
<feature type="compositionally biased region" description="Basic and acidic residues" evidence="1">
    <location>
        <begin position="16"/>
        <end position="41"/>
    </location>
</feature>
<organism evidence="3 4">
    <name type="scientific">Lentithecium fluviatile CBS 122367</name>
    <dbReference type="NCBI Taxonomy" id="1168545"/>
    <lineage>
        <taxon>Eukaryota</taxon>
        <taxon>Fungi</taxon>
        <taxon>Dikarya</taxon>
        <taxon>Ascomycota</taxon>
        <taxon>Pezizomycotina</taxon>
        <taxon>Dothideomycetes</taxon>
        <taxon>Pleosporomycetidae</taxon>
        <taxon>Pleosporales</taxon>
        <taxon>Massarineae</taxon>
        <taxon>Lentitheciaceae</taxon>
        <taxon>Lentithecium</taxon>
    </lineage>
</organism>
<accession>A0A6G1JIX6</accession>
<dbReference type="OrthoDB" id="2245989at2759"/>
<gene>
    <name evidence="3" type="ORF">K458DRAFT_289408</name>
</gene>
<keyword evidence="4" id="KW-1185">Reference proteome</keyword>
<feature type="compositionally biased region" description="Polar residues" evidence="1">
    <location>
        <begin position="1"/>
        <end position="14"/>
    </location>
</feature>
<evidence type="ECO:0000259" key="2">
    <source>
        <dbReference type="PROSITE" id="PS00036"/>
    </source>
</evidence>
<feature type="region of interest" description="Disordered" evidence="1">
    <location>
        <begin position="235"/>
        <end position="257"/>
    </location>
</feature>
<evidence type="ECO:0000313" key="3">
    <source>
        <dbReference type="EMBL" id="KAF2690170.1"/>
    </source>
</evidence>
<feature type="compositionally biased region" description="Low complexity" evidence="1">
    <location>
        <begin position="74"/>
        <end position="86"/>
    </location>
</feature>
<proteinExistence type="predicted"/>
<feature type="region of interest" description="Disordered" evidence="1">
    <location>
        <begin position="185"/>
        <end position="217"/>
    </location>
</feature>